<reference evidence="12" key="1">
    <citation type="journal article" date="2021" name="PeerJ">
        <title>Extensive microbial diversity within the chicken gut microbiome revealed by metagenomics and culture.</title>
        <authorList>
            <person name="Gilroy R."/>
            <person name="Ravi A."/>
            <person name="Getino M."/>
            <person name="Pursley I."/>
            <person name="Horton D.L."/>
            <person name="Alikhan N.F."/>
            <person name="Baker D."/>
            <person name="Gharbi K."/>
            <person name="Hall N."/>
            <person name="Watson M."/>
            <person name="Adriaenssens E.M."/>
            <person name="Foster-Nyarko E."/>
            <person name="Jarju S."/>
            <person name="Secka A."/>
            <person name="Antonio M."/>
            <person name="Oren A."/>
            <person name="Chaudhuri R.R."/>
            <person name="La Ragione R."/>
            <person name="Hildebrand F."/>
            <person name="Pallen M.J."/>
        </authorList>
    </citation>
    <scope>NUCLEOTIDE SEQUENCE</scope>
    <source>
        <strain evidence="12">ChiHjej9B8-1298</strain>
    </source>
</reference>
<dbReference type="Gene3D" id="3.10.520.10">
    <property type="entry name" value="ApbE-like domains"/>
    <property type="match status" value="1"/>
</dbReference>
<keyword evidence="3 10" id="KW-0285">Flavoprotein</keyword>
<comment type="similarity">
    <text evidence="10">Belongs to the ApbE family.</text>
</comment>
<dbReference type="EMBL" id="DXBX01000078">
    <property type="protein sequence ID" value="HIZ33737.1"/>
    <property type="molecule type" value="Genomic_DNA"/>
</dbReference>
<keyword evidence="7 10" id="KW-0460">Magnesium</keyword>
<feature type="binding site" evidence="11">
    <location>
        <position position="173"/>
    </location>
    <ligand>
        <name>Mg(2+)</name>
        <dbReference type="ChEBI" id="CHEBI:18420"/>
    </ligand>
</feature>
<dbReference type="Pfam" id="PF02424">
    <property type="entry name" value="ApbE"/>
    <property type="match status" value="1"/>
</dbReference>
<proteinExistence type="inferred from homology"/>
<evidence type="ECO:0000256" key="4">
    <source>
        <dbReference type="ARBA" id="ARBA00022679"/>
    </source>
</evidence>
<dbReference type="PIRSF" id="PIRSF006268">
    <property type="entry name" value="ApbE"/>
    <property type="match status" value="1"/>
</dbReference>
<feature type="binding site" evidence="11">
    <location>
        <position position="291"/>
    </location>
    <ligand>
        <name>Mg(2+)</name>
        <dbReference type="ChEBI" id="CHEBI:18420"/>
    </ligand>
</feature>
<reference evidence="12" key="2">
    <citation type="submission" date="2021-04" db="EMBL/GenBank/DDBJ databases">
        <authorList>
            <person name="Gilroy R."/>
        </authorList>
    </citation>
    <scope>NUCLEOTIDE SEQUENCE</scope>
    <source>
        <strain evidence="12">ChiHjej9B8-1298</strain>
    </source>
</reference>
<comment type="cofactor">
    <cofactor evidence="11">
        <name>Mg(2+)</name>
        <dbReference type="ChEBI" id="CHEBI:18420"/>
    </cofactor>
    <cofactor evidence="11">
        <name>Mn(2+)</name>
        <dbReference type="ChEBI" id="CHEBI:29035"/>
    </cofactor>
    <text evidence="11">Magnesium. Can also use manganese.</text>
</comment>
<gene>
    <name evidence="12" type="ORF">H9814_09435</name>
</gene>
<evidence type="ECO:0000256" key="8">
    <source>
        <dbReference type="ARBA" id="ARBA00031306"/>
    </source>
</evidence>
<evidence type="ECO:0000256" key="6">
    <source>
        <dbReference type="ARBA" id="ARBA00022827"/>
    </source>
</evidence>
<dbReference type="EC" id="2.7.1.180" evidence="1 10"/>
<dbReference type="GO" id="GO:0046872">
    <property type="term" value="F:metal ion binding"/>
    <property type="evidence" value="ECO:0007669"/>
    <property type="project" value="UniProtKB-UniRule"/>
</dbReference>
<evidence type="ECO:0000256" key="9">
    <source>
        <dbReference type="ARBA" id="ARBA00048540"/>
    </source>
</evidence>
<dbReference type="PANTHER" id="PTHR30040">
    <property type="entry name" value="THIAMINE BIOSYNTHESIS LIPOPROTEIN APBE"/>
    <property type="match status" value="1"/>
</dbReference>
<accession>A0A9D2EAF6</accession>
<evidence type="ECO:0000256" key="3">
    <source>
        <dbReference type="ARBA" id="ARBA00022630"/>
    </source>
</evidence>
<sequence>MVSRNRKMRRNMLWLLLLVLGTIWILVRHNSPLPYQQNRGMIFGTLYQVTYQHDGDLQEEIERELHRFDASLSPFNDTSVITKINRNEPVRPDSFFLHVFRASQQISEETRGAFDITVAPLVNAWGFGFKQGIFPDSTEVDSLLELTGYTKVSLNDSGRVCKADPRMMLTCSAVAKGYAVDVVAQLLKRRGVQNFMVDIGGEVVVSGQNPAGTSWRIGINKPVDDSLSVRGDLQALLHITDAAMATSGNYRNFYYRDGKKYAHTVDPRTGYPVQHEILSATVVAPDCMSADAYATAFMVMGLDSAARFVQEKPGLDAYFIYADSAGEMRVYQSPGMKRYIGE</sequence>
<dbReference type="InterPro" id="IPR003374">
    <property type="entry name" value="ApbE-like_sf"/>
</dbReference>
<evidence type="ECO:0000313" key="13">
    <source>
        <dbReference type="Proteomes" id="UP000824028"/>
    </source>
</evidence>
<evidence type="ECO:0000313" key="12">
    <source>
        <dbReference type="EMBL" id="HIZ33737.1"/>
    </source>
</evidence>
<keyword evidence="6 10" id="KW-0274">FAD</keyword>
<dbReference type="SUPFAM" id="SSF143631">
    <property type="entry name" value="ApbE-like"/>
    <property type="match status" value="1"/>
</dbReference>
<keyword evidence="5 10" id="KW-0479">Metal-binding</keyword>
<evidence type="ECO:0000256" key="7">
    <source>
        <dbReference type="ARBA" id="ARBA00022842"/>
    </source>
</evidence>
<evidence type="ECO:0000256" key="10">
    <source>
        <dbReference type="PIRNR" id="PIRNR006268"/>
    </source>
</evidence>
<evidence type="ECO:0000256" key="5">
    <source>
        <dbReference type="ARBA" id="ARBA00022723"/>
    </source>
</evidence>
<dbReference type="InterPro" id="IPR024932">
    <property type="entry name" value="ApbE"/>
</dbReference>
<evidence type="ECO:0000256" key="11">
    <source>
        <dbReference type="PIRSR" id="PIRSR006268-2"/>
    </source>
</evidence>
<comment type="catalytic activity">
    <reaction evidence="9 10">
        <text>L-threonyl-[protein] + FAD = FMN-L-threonyl-[protein] + AMP + H(+)</text>
        <dbReference type="Rhea" id="RHEA:36847"/>
        <dbReference type="Rhea" id="RHEA-COMP:11060"/>
        <dbReference type="Rhea" id="RHEA-COMP:11061"/>
        <dbReference type="ChEBI" id="CHEBI:15378"/>
        <dbReference type="ChEBI" id="CHEBI:30013"/>
        <dbReference type="ChEBI" id="CHEBI:57692"/>
        <dbReference type="ChEBI" id="CHEBI:74257"/>
        <dbReference type="ChEBI" id="CHEBI:456215"/>
        <dbReference type="EC" id="2.7.1.180"/>
    </reaction>
</comment>
<feature type="binding site" evidence="11">
    <location>
        <position position="295"/>
    </location>
    <ligand>
        <name>Mg(2+)</name>
        <dbReference type="ChEBI" id="CHEBI:18420"/>
    </ligand>
</feature>
<dbReference type="PANTHER" id="PTHR30040:SF2">
    <property type="entry name" value="FAD:PROTEIN FMN TRANSFERASE"/>
    <property type="match status" value="1"/>
</dbReference>
<evidence type="ECO:0000256" key="2">
    <source>
        <dbReference type="ARBA" id="ARBA00016337"/>
    </source>
</evidence>
<keyword evidence="4 10" id="KW-0808">Transferase</keyword>
<evidence type="ECO:0000256" key="1">
    <source>
        <dbReference type="ARBA" id="ARBA00011955"/>
    </source>
</evidence>
<protein>
    <recommendedName>
        <fullName evidence="2 10">FAD:protein FMN transferase</fullName>
        <ecNumber evidence="1 10">2.7.1.180</ecNumber>
    </recommendedName>
    <alternativeName>
        <fullName evidence="8 10">Flavin transferase</fullName>
    </alternativeName>
</protein>
<dbReference type="GO" id="GO:0016740">
    <property type="term" value="F:transferase activity"/>
    <property type="evidence" value="ECO:0007669"/>
    <property type="project" value="UniProtKB-UniRule"/>
</dbReference>
<organism evidence="12 13">
    <name type="scientific">Candidatus Bacteroides merdigallinarum</name>
    <dbReference type="NCBI Taxonomy" id="2838473"/>
    <lineage>
        <taxon>Bacteria</taxon>
        <taxon>Pseudomonadati</taxon>
        <taxon>Bacteroidota</taxon>
        <taxon>Bacteroidia</taxon>
        <taxon>Bacteroidales</taxon>
        <taxon>Bacteroidaceae</taxon>
        <taxon>Bacteroides</taxon>
    </lineage>
</organism>
<dbReference type="AlphaFoldDB" id="A0A9D2EAF6"/>
<name>A0A9D2EAF6_9BACE</name>
<dbReference type="Proteomes" id="UP000824028">
    <property type="component" value="Unassembled WGS sequence"/>
</dbReference>
<comment type="caution">
    <text evidence="12">The sequence shown here is derived from an EMBL/GenBank/DDBJ whole genome shotgun (WGS) entry which is preliminary data.</text>
</comment>